<dbReference type="OrthoDB" id="8455661at2"/>
<accession>A0A1B3ZGV5</accession>
<dbReference type="RefSeq" id="WP_069207197.1">
    <property type="nucleotide sequence ID" value="NZ_CP014168.1"/>
</dbReference>
<dbReference type="Proteomes" id="UP000094256">
    <property type="component" value="Chromosome"/>
</dbReference>
<dbReference type="SUPFAM" id="SSF53448">
    <property type="entry name" value="Nucleotide-diphospho-sugar transferases"/>
    <property type="match status" value="1"/>
</dbReference>
<evidence type="ECO:0000313" key="7">
    <source>
        <dbReference type="EMBL" id="AOH86666.1"/>
    </source>
</evidence>
<dbReference type="PANTHER" id="PTHR43646:SF2">
    <property type="entry name" value="GLYCOSYLTRANSFERASE 2-LIKE DOMAIN-CONTAINING PROTEIN"/>
    <property type="match status" value="1"/>
</dbReference>
<evidence type="ECO:0000313" key="8">
    <source>
        <dbReference type="Proteomes" id="UP000094256"/>
    </source>
</evidence>
<sequence>MVRIGTARGRNCAWSVVLPFFNEAEHLADTIAGLASQSAPFELILVDNGSTDGSAEIASAAARRFGLDWRLLVQRRPGKVSALAMGLAAVGTRWVATCDADTWYPPHYLEAAGALLARDGCVAAGAYYVRTDQPVEKAERAARKILLASRLLPGQCHTGGAGQVFDTAALRLAGGFDPARWNLVLEDHEIIHQMLKQGRVAYAETLWCAPSPRERKRPSTRWTLLERIAYHLLSDSVGDWFFTGFLGPRLARRRLTSERLRETPTPVWQPQQLAA</sequence>
<dbReference type="InterPro" id="IPR029044">
    <property type="entry name" value="Nucleotide-diphossugar_trans"/>
</dbReference>
<comment type="subcellular location">
    <subcellularLocation>
        <location evidence="1">Cell membrane</location>
    </subcellularLocation>
</comment>
<reference evidence="7 8" key="1">
    <citation type="submission" date="2016-01" db="EMBL/GenBank/DDBJ databases">
        <title>Complete genome and mega plasmid sequence of Sphingomonas panacis DCY99 elicits systemic resistance in rice to Xanthomonas oryzae.</title>
        <authorList>
            <person name="Kim Y.J."/>
            <person name="Yang D.C."/>
            <person name="Sing P."/>
        </authorList>
    </citation>
    <scope>NUCLEOTIDE SEQUENCE [LARGE SCALE GENOMIC DNA]</scope>
    <source>
        <strain evidence="7 8">DCY99</strain>
    </source>
</reference>
<protein>
    <submittedName>
        <fullName evidence="7">Glycosyl transferase family 2</fullName>
    </submittedName>
</protein>
<dbReference type="EMBL" id="CP014168">
    <property type="protein sequence ID" value="AOH86666.1"/>
    <property type="molecule type" value="Genomic_DNA"/>
</dbReference>
<dbReference type="CDD" id="cd00761">
    <property type="entry name" value="Glyco_tranf_GTA_type"/>
    <property type="match status" value="1"/>
</dbReference>
<dbReference type="KEGG" id="span:AWL63_09840"/>
<keyword evidence="3" id="KW-0328">Glycosyltransferase</keyword>
<dbReference type="GO" id="GO:0016757">
    <property type="term" value="F:glycosyltransferase activity"/>
    <property type="evidence" value="ECO:0007669"/>
    <property type="project" value="UniProtKB-KW"/>
</dbReference>
<keyword evidence="8" id="KW-1185">Reference proteome</keyword>
<dbReference type="PANTHER" id="PTHR43646">
    <property type="entry name" value="GLYCOSYLTRANSFERASE"/>
    <property type="match status" value="1"/>
</dbReference>
<evidence type="ECO:0000259" key="6">
    <source>
        <dbReference type="Pfam" id="PF00535"/>
    </source>
</evidence>
<feature type="domain" description="Glycosyltransferase 2-like" evidence="6">
    <location>
        <begin position="15"/>
        <end position="139"/>
    </location>
</feature>
<dbReference type="GO" id="GO:0005886">
    <property type="term" value="C:plasma membrane"/>
    <property type="evidence" value="ECO:0007669"/>
    <property type="project" value="UniProtKB-SubCell"/>
</dbReference>
<evidence type="ECO:0000256" key="4">
    <source>
        <dbReference type="ARBA" id="ARBA00022679"/>
    </source>
</evidence>
<evidence type="ECO:0000256" key="5">
    <source>
        <dbReference type="ARBA" id="ARBA00023136"/>
    </source>
</evidence>
<organism evidence="7 8">
    <name type="scientific">Sphingomonas panacis</name>
    <dbReference type="NCBI Taxonomy" id="1560345"/>
    <lineage>
        <taxon>Bacteria</taxon>
        <taxon>Pseudomonadati</taxon>
        <taxon>Pseudomonadota</taxon>
        <taxon>Alphaproteobacteria</taxon>
        <taxon>Sphingomonadales</taxon>
        <taxon>Sphingomonadaceae</taxon>
        <taxon>Sphingomonas</taxon>
    </lineage>
</organism>
<dbReference type="AlphaFoldDB" id="A0A1B3ZGV5"/>
<evidence type="ECO:0000256" key="1">
    <source>
        <dbReference type="ARBA" id="ARBA00004236"/>
    </source>
</evidence>
<dbReference type="STRING" id="1560345.AWL63_09840"/>
<dbReference type="Gene3D" id="3.90.550.10">
    <property type="entry name" value="Spore Coat Polysaccharide Biosynthesis Protein SpsA, Chain A"/>
    <property type="match status" value="1"/>
</dbReference>
<dbReference type="InterPro" id="IPR001173">
    <property type="entry name" value="Glyco_trans_2-like"/>
</dbReference>
<name>A0A1B3ZGV5_9SPHN</name>
<evidence type="ECO:0000256" key="2">
    <source>
        <dbReference type="ARBA" id="ARBA00022475"/>
    </source>
</evidence>
<dbReference type="Pfam" id="PF00535">
    <property type="entry name" value="Glycos_transf_2"/>
    <property type="match status" value="1"/>
</dbReference>
<keyword evidence="4 7" id="KW-0808">Transferase</keyword>
<proteinExistence type="predicted"/>
<evidence type="ECO:0000256" key="3">
    <source>
        <dbReference type="ARBA" id="ARBA00022676"/>
    </source>
</evidence>
<keyword evidence="5" id="KW-0472">Membrane</keyword>
<gene>
    <name evidence="7" type="ORF">AWL63_09840</name>
</gene>
<keyword evidence="2" id="KW-1003">Cell membrane</keyword>